<dbReference type="SUPFAM" id="SSF52980">
    <property type="entry name" value="Restriction endonuclease-like"/>
    <property type="match status" value="1"/>
</dbReference>
<organism evidence="3 4">
    <name type="scientific">Luteimonas terrae</name>
    <dbReference type="NCBI Taxonomy" id="1530191"/>
    <lineage>
        <taxon>Bacteria</taxon>
        <taxon>Pseudomonadati</taxon>
        <taxon>Pseudomonadota</taxon>
        <taxon>Gammaproteobacteria</taxon>
        <taxon>Lysobacterales</taxon>
        <taxon>Lysobacteraceae</taxon>
        <taxon>Luteimonas</taxon>
    </lineage>
</organism>
<dbReference type="InterPro" id="IPR011335">
    <property type="entry name" value="Restrct_endonuc-II-like"/>
</dbReference>
<evidence type="ECO:0000256" key="1">
    <source>
        <dbReference type="SAM" id="MobiDB-lite"/>
    </source>
</evidence>
<comment type="caution">
    <text evidence="3">The sequence shown here is derived from an EMBL/GenBank/DDBJ whole genome shotgun (WGS) entry which is preliminary data.</text>
</comment>
<evidence type="ECO:0000313" key="4">
    <source>
        <dbReference type="Proteomes" id="UP000295543"/>
    </source>
</evidence>
<keyword evidence="4" id="KW-1185">Reference proteome</keyword>
<evidence type="ECO:0000259" key="2">
    <source>
        <dbReference type="Pfam" id="PF09019"/>
    </source>
</evidence>
<proteinExistence type="predicted"/>
<dbReference type="Gene3D" id="3.40.91.80">
    <property type="match status" value="1"/>
</dbReference>
<feature type="domain" description="Restriction endonuclease type II EcoRII C-terminal" evidence="2">
    <location>
        <begin position="351"/>
        <end position="489"/>
    </location>
</feature>
<dbReference type="CDD" id="cd22322">
    <property type="entry name" value="EcoRII-like"/>
    <property type="match status" value="1"/>
</dbReference>
<dbReference type="Pfam" id="PF09019">
    <property type="entry name" value="EcoRII-C"/>
    <property type="match status" value="1"/>
</dbReference>
<dbReference type="GO" id="GO:0009036">
    <property type="term" value="F:type II site-specific deoxyribonuclease activity"/>
    <property type="evidence" value="ECO:0007669"/>
    <property type="project" value="InterPro"/>
</dbReference>
<feature type="compositionally biased region" description="Basic and acidic residues" evidence="1">
    <location>
        <begin position="36"/>
        <end position="46"/>
    </location>
</feature>
<dbReference type="Gene3D" id="2.40.330.10">
    <property type="entry name" value="DNA-binding pseudobarrel domain"/>
    <property type="match status" value="1"/>
</dbReference>
<gene>
    <name evidence="3" type="ORF">E2F49_10195</name>
</gene>
<dbReference type="SUPFAM" id="SSF101936">
    <property type="entry name" value="DNA-binding pseudobarrel domain"/>
    <property type="match status" value="1"/>
</dbReference>
<feature type="compositionally biased region" description="Basic residues" evidence="1">
    <location>
        <begin position="26"/>
        <end position="35"/>
    </location>
</feature>
<dbReference type="OrthoDB" id="9797574at2"/>
<accession>A0A4R5U8L6</accession>
<dbReference type="GO" id="GO:0009307">
    <property type="term" value="P:DNA restriction-modification system"/>
    <property type="evidence" value="ECO:0007669"/>
    <property type="project" value="InterPro"/>
</dbReference>
<name>A0A4R5U8L6_9GAMM</name>
<sequence length="511" mass="57573">MHAKSPSCGRQDGRWRPSGNASFATGRRKSGRKSSWRSEHVSEQGKRMTTQQSLDLDPVNRVAESAADGTPLWWKIQGLVEDSSRLFVKKLSRNDTSWADDSGKHQAGFYIPRQIREAGFFPELHAGNADKPHIFHAEFGVLWPQTGEITTSGMRHYGNKGPETHFTRLPKALFQALTPASILLAGRFTEPTAGCDYWIVVLDSAREEAELLETVLDLRSDFHNGIFEAAAFAQASRLQQDEKQELIERLQHALRTGSMEAVMRDYGGIPDPASIARDARQKWLRDNEYASFDPWVIPRPGDAIMEISRDIEFTLYRRYELRRRAAELVALLAGKGDLVSSIVHHFADIDRVFLSASQQRKTRAGRSFEHHIAASLSAGNIRFVEQAVTGGRRPDFVMPDLETLQRNDRQPVDALVVAAKTTLRERWKQVGSERLNCDVLLATVDDRVAATSIREMAEVGIRLVVPESLKESKETDYSTQSSVISFREFFDMEIRSSRVHLLENSEPSAAR</sequence>
<protein>
    <submittedName>
        <fullName evidence="3">EcoRII</fullName>
    </submittedName>
</protein>
<dbReference type="Proteomes" id="UP000295543">
    <property type="component" value="Unassembled WGS sequence"/>
</dbReference>
<reference evidence="3 4" key="1">
    <citation type="submission" date="2019-03" db="EMBL/GenBank/DDBJ databases">
        <title>Luteimonas zhaokaii sp.nov., isolated from the rectal contents of Plateau pika in Yushu, Qinghai Province, China.</title>
        <authorList>
            <person name="Zhang G."/>
        </authorList>
    </citation>
    <scope>NUCLEOTIDE SEQUENCE [LARGE SCALE GENOMIC DNA]</scope>
    <source>
        <strain evidence="3 4">THG-MD21</strain>
    </source>
</reference>
<dbReference type="EMBL" id="SMTG01000004">
    <property type="protein sequence ID" value="TDK30713.1"/>
    <property type="molecule type" value="Genomic_DNA"/>
</dbReference>
<dbReference type="InterPro" id="IPR038365">
    <property type="entry name" value="EcoRII_C_sf"/>
</dbReference>
<dbReference type="InterPro" id="IPR015300">
    <property type="entry name" value="DNA-bd_pseudobarrel_sf"/>
</dbReference>
<dbReference type="InterPro" id="IPR015109">
    <property type="entry name" value="Restrct_endonuc_II_EcoRII_C"/>
</dbReference>
<evidence type="ECO:0000313" key="3">
    <source>
        <dbReference type="EMBL" id="TDK30713.1"/>
    </source>
</evidence>
<dbReference type="GO" id="GO:0003677">
    <property type="term" value="F:DNA binding"/>
    <property type="evidence" value="ECO:0007669"/>
    <property type="project" value="InterPro"/>
</dbReference>
<dbReference type="AlphaFoldDB" id="A0A4R5U8L6"/>
<feature type="region of interest" description="Disordered" evidence="1">
    <location>
        <begin position="1"/>
        <end position="57"/>
    </location>
</feature>